<reference evidence="2 3" key="1">
    <citation type="submission" date="2016-12" db="EMBL/GenBank/DDBJ databases">
        <title>Complete genome sequence of Thauera chlorobenzoica, a Betaproteobacterium degrading haloaromatics anaerobically to CO2 and halides.</title>
        <authorList>
            <person name="Goris T."/>
            <person name="Mergelsberg M."/>
            <person name="Boll M."/>
        </authorList>
    </citation>
    <scope>NUCLEOTIDE SEQUENCE [LARGE SCALE GENOMIC DNA]</scope>
    <source>
        <strain evidence="2 3">3CB1</strain>
    </source>
</reference>
<dbReference type="AlphaFoldDB" id="A0A1L6F7Z3"/>
<feature type="region of interest" description="Disordered" evidence="1">
    <location>
        <begin position="1"/>
        <end position="60"/>
    </location>
</feature>
<evidence type="ECO:0000256" key="1">
    <source>
        <dbReference type="SAM" id="MobiDB-lite"/>
    </source>
</evidence>
<dbReference type="EMBL" id="CP018839">
    <property type="protein sequence ID" value="APR03032.1"/>
    <property type="molecule type" value="Genomic_DNA"/>
</dbReference>
<organism evidence="2 3">
    <name type="scientific">Thauera chlorobenzoica</name>
    <dbReference type="NCBI Taxonomy" id="96773"/>
    <lineage>
        <taxon>Bacteria</taxon>
        <taxon>Pseudomonadati</taxon>
        <taxon>Pseudomonadota</taxon>
        <taxon>Betaproteobacteria</taxon>
        <taxon>Rhodocyclales</taxon>
        <taxon>Zoogloeaceae</taxon>
        <taxon>Thauera</taxon>
    </lineage>
</organism>
<proteinExistence type="predicted"/>
<gene>
    <name evidence="2" type="ORF">Tchl_0156</name>
</gene>
<evidence type="ECO:0000313" key="2">
    <source>
        <dbReference type="EMBL" id="APR03032.1"/>
    </source>
</evidence>
<dbReference type="STRING" id="96773.Tchl_0156"/>
<evidence type="ECO:0000313" key="3">
    <source>
        <dbReference type="Proteomes" id="UP000185739"/>
    </source>
</evidence>
<keyword evidence="3" id="KW-1185">Reference proteome</keyword>
<dbReference type="KEGG" id="tcl:Tchl_0156"/>
<dbReference type="Proteomes" id="UP000185739">
    <property type="component" value="Chromosome"/>
</dbReference>
<sequence>MAERNSSRSSAPGPPALQIGATAPAGSSHRPRQAPQVTRRGVSRTIGAHPEVVAPAASLP</sequence>
<accession>A0A1L6F7Z3</accession>
<name>A0A1L6F7Z3_9RHOO</name>
<protein>
    <submittedName>
        <fullName evidence="2">Uncharacterized protein</fullName>
    </submittedName>
</protein>